<evidence type="ECO:0000256" key="4">
    <source>
        <dbReference type="ARBA" id="ARBA00022553"/>
    </source>
</evidence>
<keyword evidence="7 14" id="KW-0418">Kinase</keyword>
<feature type="transmembrane region" description="Helical" evidence="11">
    <location>
        <begin position="170"/>
        <end position="193"/>
    </location>
</feature>
<organism evidence="14 15">
    <name type="scientific">Rhodoplanes tepidamans</name>
    <name type="common">Rhodoplanes cryptolactis</name>
    <dbReference type="NCBI Taxonomy" id="200616"/>
    <lineage>
        <taxon>Bacteria</taxon>
        <taxon>Pseudomonadati</taxon>
        <taxon>Pseudomonadota</taxon>
        <taxon>Alphaproteobacteria</taxon>
        <taxon>Hyphomicrobiales</taxon>
        <taxon>Nitrobacteraceae</taxon>
        <taxon>Rhodoplanes</taxon>
    </lineage>
</organism>
<evidence type="ECO:0000313" key="14">
    <source>
        <dbReference type="EMBL" id="MDC7789083.1"/>
    </source>
</evidence>
<proteinExistence type="predicted"/>
<keyword evidence="4" id="KW-0597">Phosphoprotein</keyword>
<dbReference type="PROSITE" id="PS50109">
    <property type="entry name" value="HIS_KIN"/>
    <property type="match status" value="1"/>
</dbReference>
<comment type="subcellular location">
    <subcellularLocation>
        <location evidence="2">Membrane</location>
    </subcellularLocation>
</comment>
<keyword evidence="8 11" id="KW-1133">Transmembrane helix</keyword>
<keyword evidence="6 11" id="KW-0812">Transmembrane</keyword>
<evidence type="ECO:0000256" key="8">
    <source>
        <dbReference type="ARBA" id="ARBA00022989"/>
    </source>
</evidence>
<dbReference type="SMART" id="SM00387">
    <property type="entry name" value="HATPase_c"/>
    <property type="match status" value="1"/>
</dbReference>
<dbReference type="PANTHER" id="PTHR45436:SF5">
    <property type="entry name" value="SENSOR HISTIDINE KINASE TRCS"/>
    <property type="match status" value="1"/>
</dbReference>
<sequence>MIAGSLRLRLLIAGAVSILLALGVAAFGLSLLFERHVERRTAADLTVVLDRLVAGLDRDADGRLVVADPPDDPRFEKPLSGLYWQVTAEPSGLVDRSRSLWDIDLPLPQDEPSEGALHQHHIDGPGGTSLLAIERRVVLPARLGGGAVRLVVARDRADVAAATADFTRDLLPFLALVALLLVIASAVQVRVGLRPLAAVQARLAAIRSGRAERLGTAFPDEVRPLAGEVDGLLDLRDRQVETARARAADLAHGLKTPLQVLAGDVDRLRRKGEAAIAADLDAVGETMRRHVERELARARRTAVAADAAAPVAAVAARVVEVVRRTPAGDRLEWEVAVDPGLAARIAPDDLAEILGALLDNAARHARERVVVTAAPDGGEVVVRVVDDGPGIPAALVPQALRRGGRIDTGPGTGLGLAIASDIADAWNGALRLGPTEPGRMTAAVHLPRAAGPQGR</sequence>
<dbReference type="Gene3D" id="3.30.565.10">
    <property type="entry name" value="Histidine kinase-like ATPase, C-terminal domain"/>
    <property type="match status" value="1"/>
</dbReference>
<reference evidence="14" key="1">
    <citation type="journal article" date="2023" name="Microbiol Resour">
        <title>Genome Sequences of Rhodoplanes serenus and Two Thermotolerant Strains, Rhodoplanes tepidamans and 'Rhodoplanes cryptolactis,' Further Refine the Genus.</title>
        <authorList>
            <person name="Rayyan A.A."/>
            <person name="Kyndt J.A."/>
        </authorList>
    </citation>
    <scope>NUCLEOTIDE SEQUENCE</scope>
    <source>
        <strain evidence="14">DSM 9987</strain>
    </source>
</reference>
<dbReference type="InterPro" id="IPR050428">
    <property type="entry name" value="TCS_sensor_his_kinase"/>
</dbReference>
<evidence type="ECO:0000256" key="3">
    <source>
        <dbReference type="ARBA" id="ARBA00012438"/>
    </source>
</evidence>
<accession>A0ABT5JHW1</accession>
<protein>
    <recommendedName>
        <fullName evidence="3">histidine kinase</fullName>
        <ecNumber evidence="3">2.7.13.3</ecNumber>
    </recommendedName>
</protein>
<evidence type="ECO:0000256" key="7">
    <source>
        <dbReference type="ARBA" id="ARBA00022777"/>
    </source>
</evidence>
<dbReference type="GO" id="GO:0016301">
    <property type="term" value="F:kinase activity"/>
    <property type="evidence" value="ECO:0007669"/>
    <property type="project" value="UniProtKB-KW"/>
</dbReference>
<dbReference type="EMBL" id="JAQQLI010000060">
    <property type="protein sequence ID" value="MDC7789083.1"/>
    <property type="molecule type" value="Genomic_DNA"/>
</dbReference>
<evidence type="ECO:0000259" key="12">
    <source>
        <dbReference type="PROSITE" id="PS50109"/>
    </source>
</evidence>
<evidence type="ECO:0000256" key="11">
    <source>
        <dbReference type="SAM" id="Phobius"/>
    </source>
</evidence>
<dbReference type="InterPro" id="IPR003594">
    <property type="entry name" value="HATPase_dom"/>
</dbReference>
<dbReference type="PANTHER" id="PTHR45436">
    <property type="entry name" value="SENSOR HISTIDINE KINASE YKOH"/>
    <property type="match status" value="1"/>
</dbReference>
<evidence type="ECO:0000256" key="6">
    <source>
        <dbReference type="ARBA" id="ARBA00022692"/>
    </source>
</evidence>
<dbReference type="Gene3D" id="1.10.287.130">
    <property type="match status" value="1"/>
</dbReference>
<feature type="domain" description="Histidine kinase" evidence="12">
    <location>
        <begin position="249"/>
        <end position="450"/>
    </location>
</feature>
<dbReference type="RefSeq" id="WP_272779912.1">
    <property type="nucleotide sequence ID" value="NZ_JAQQLI010000060.1"/>
</dbReference>
<keyword evidence="9" id="KW-0902">Two-component regulatory system</keyword>
<evidence type="ECO:0000256" key="9">
    <source>
        <dbReference type="ARBA" id="ARBA00023012"/>
    </source>
</evidence>
<dbReference type="PROSITE" id="PS50885">
    <property type="entry name" value="HAMP"/>
    <property type="match status" value="1"/>
</dbReference>
<evidence type="ECO:0000256" key="10">
    <source>
        <dbReference type="ARBA" id="ARBA00023136"/>
    </source>
</evidence>
<evidence type="ECO:0000256" key="1">
    <source>
        <dbReference type="ARBA" id="ARBA00000085"/>
    </source>
</evidence>
<keyword evidence="5" id="KW-0808">Transferase</keyword>
<comment type="catalytic activity">
    <reaction evidence="1">
        <text>ATP + protein L-histidine = ADP + protein N-phospho-L-histidine.</text>
        <dbReference type="EC" id="2.7.13.3"/>
    </reaction>
</comment>
<dbReference type="InterPro" id="IPR005467">
    <property type="entry name" value="His_kinase_dom"/>
</dbReference>
<reference evidence="14" key="2">
    <citation type="submission" date="2023-02" db="EMBL/GenBank/DDBJ databases">
        <authorList>
            <person name="Rayyan A."/>
            <person name="Meyer T."/>
            <person name="Kyndt J.A."/>
        </authorList>
    </citation>
    <scope>NUCLEOTIDE SEQUENCE</scope>
    <source>
        <strain evidence="14">DSM 9987</strain>
    </source>
</reference>
<feature type="domain" description="HAMP" evidence="13">
    <location>
        <begin position="190"/>
        <end position="241"/>
    </location>
</feature>
<dbReference type="EC" id="2.7.13.3" evidence="3"/>
<name>A0ABT5JHW1_RHOTP</name>
<evidence type="ECO:0000259" key="13">
    <source>
        <dbReference type="PROSITE" id="PS50885"/>
    </source>
</evidence>
<evidence type="ECO:0000313" key="15">
    <source>
        <dbReference type="Proteomes" id="UP001165652"/>
    </source>
</evidence>
<evidence type="ECO:0000256" key="2">
    <source>
        <dbReference type="ARBA" id="ARBA00004370"/>
    </source>
</evidence>
<comment type="caution">
    <text evidence="14">The sequence shown here is derived from an EMBL/GenBank/DDBJ whole genome shotgun (WGS) entry which is preliminary data.</text>
</comment>
<gene>
    <name evidence="14" type="ORF">PQJ73_25665</name>
</gene>
<dbReference type="PRINTS" id="PR00344">
    <property type="entry name" value="BCTRLSENSOR"/>
</dbReference>
<dbReference type="SUPFAM" id="SSF55874">
    <property type="entry name" value="ATPase domain of HSP90 chaperone/DNA topoisomerase II/histidine kinase"/>
    <property type="match status" value="1"/>
</dbReference>
<dbReference type="Pfam" id="PF02518">
    <property type="entry name" value="HATPase_c"/>
    <property type="match status" value="1"/>
</dbReference>
<dbReference type="Proteomes" id="UP001165652">
    <property type="component" value="Unassembled WGS sequence"/>
</dbReference>
<dbReference type="InterPro" id="IPR004358">
    <property type="entry name" value="Sig_transdc_His_kin-like_C"/>
</dbReference>
<keyword evidence="10 11" id="KW-0472">Membrane</keyword>
<dbReference type="InterPro" id="IPR003660">
    <property type="entry name" value="HAMP_dom"/>
</dbReference>
<dbReference type="InterPro" id="IPR036890">
    <property type="entry name" value="HATPase_C_sf"/>
</dbReference>
<evidence type="ECO:0000256" key="5">
    <source>
        <dbReference type="ARBA" id="ARBA00022679"/>
    </source>
</evidence>
<keyword evidence="15" id="KW-1185">Reference proteome</keyword>